<dbReference type="PANTHER" id="PTHR14136:SF17">
    <property type="entry name" value="BTB_POZ DOMAIN-CONTAINING PROTEIN KCTD9"/>
    <property type="match status" value="1"/>
</dbReference>
<name>A0AAE3GW88_9CYAN</name>
<dbReference type="RefSeq" id="WP_254014379.1">
    <property type="nucleotide sequence ID" value="NZ_JAMZMM010000368.1"/>
</dbReference>
<dbReference type="PANTHER" id="PTHR14136">
    <property type="entry name" value="BTB_POZ DOMAIN-CONTAINING PROTEIN KCTD9"/>
    <property type="match status" value="1"/>
</dbReference>
<dbReference type="Pfam" id="PF00805">
    <property type="entry name" value="Pentapeptide"/>
    <property type="match status" value="4"/>
</dbReference>
<dbReference type="Proteomes" id="UP001204953">
    <property type="component" value="Unassembled WGS sequence"/>
</dbReference>
<sequence>MEAHILPDRDRQNSTAEVARKKHPNLQQAQETIYQFLIELVNRSTPETVLLEFKQLFIFGESSLSLEVNKALYEILFQKDDGEFRNTLKRSCYILINNWSASRNYKYIQQLIEILGEAKEQTHTLSSSLRRLRSWLADFIDSDDYQELKLFALPFVGNERGNWSHRYAFYLLVPQYLDSENPIEQRDLACHLAKRLKEKFKFQLAMYTVHCNSPTVKDEQIANPTRLGKGMLRLLQQLISKNFVFSYTNYARIFLDQTQDLNYKQFKQSLLKYLVYSGSNGVDGRSNGDSVDRIKKILAQKLANLYKNHHDEPNNVDLLLRTCRRTIEFLTTEDGKEPSSLFILLASQGNPLTIVISLLKIILLCNYVRTHLDVSMAKLIHYYEDYPETECQWFINFLDIFNVVLAIYTENVQYNFVQIEAGDSANQNVASPGNYRIFSQLKGANLRGTNLSGADIHSTDLSAADLREANLSSADLSQANLSLAKLSKANLSSALLNGADLTATDLNGANLNGASLNKANLNRAEIQKANLNCANLSDATLRHCNLQESDLSYANLSRAILNACNLKNANLRHANLQHVDLSHANLSCANFSGANLSGANLSRSNMANVHLNQANLSRADMNRGNICGADLNGAIMRRVNLIDGSASDANLSNADLSHANLSCVNLRGSDLSGALLRHVNLEDADLSYANLSGANLFNTNLNGANVRGTQFRKNVGFSEAKQKDLEKRGAIFESSYFAL</sequence>
<evidence type="ECO:0000313" key="2">
    <source>
        <dbReference type="EMBL" id="MCP2731644.1"/>
    </source>
</evidence>
<dbReference type="Gene3D" id="2.160.20.80">
    <property type="entry name" value="E3 ubiquitin-protein ligase SopA"/>
    <property type="match status" value="3"/>
</dbReference>
<comment type="caution">
    <text evidence="2">The sequence shown here is derived from an EMBL/GenBank/DDBJ whole genome shotgun (WGS) entry which is preliminary data.</text>
</comment>
<dbReference type="SUPFAM" id="SSF141571">
    <property type="entry name" value="Pentapeptide repeat-like"/>
    <property type="match status" value="2"/>
</dbReference>
<dbReference type="InterPro" id="IPR051082">
    <property type="entry name" value="Pentapeptide-BTB/POZ_domain"/>
</dbReference>
<evidence type="ECO:0000256" key="1">
    <source>
        <dbReference type="SAM" id="MobiDB-lite"/>
    </source>
</evidence>
<proteinExistence type="predicted"/>
<dbReference type="EMBL" id="JAMZMM010000368">
    <property type="protein sequence ID" value="MCP2731644.1"/>
    <property type="molecule type" value="Genomic_DNA"/>
</dbReference>
<feature type="region of interest" description="Disordered" evidence="1">
    <location>
        <begin position="1"/>
        <end position="22"/>
    </location>
</feature>
<gene>
    <name evidence="2" type="ORF">NJ959_24760</name>
</gene>
<evidence type="ECO:0000313" key="3">
    <source>
        <dbReference type="Proteomes" id="UP001204953"/>
    </source>
</evidence>
<protein>
    <submittedName>
        <fullName evidence="2">Pentapeptide repeat-containing protein</fullName>
    </submittedName>
</protein>
<dbReference type="InterPro" id="IPR001646">
    <property type="entry name" value="5peptide_repeat"/>
</dbReference>
<feature type="compositionally biased region" description="Basic and acidic residues" evidence="1">
    <location>
        <begin position="1"/>
        <end position="12"/>
    </location>
</feature>
<accession>A0AAE3GW88</accession>
<reference evidence="2" key="1">
    <citation type="submission" date="2022-06" db="EMBL/GenBank/DDBJ databases">
        <title>New cyanobacteria of genus Symplocastrum in benthos of Lake Baikal.</title>
        <authorList>
            <person name="Sorokovikova E."/>
            <person name="Tikhonova I."/>
            <person name="Krasnopeev A."/>
            <person name="Evseev P."/>
            <person name="Gladkikh A."/>
            <person name="Belykh O."/>
        </authorList>
    </citation>
    <scope>NUCLEOTIDE SEQUENCE</scope>
    <source>
        <strain evidence="2">BBK-W-15</strain>
    </source>
</reference>
<organism evidence="2 3">
    <name type="scientific">Limnofasciculus baicalensis BBK-W-15</name>
    <dbReference type="NCBI Taxonomy" id="2699891"/>
    <lineage>
        <taxon>Bacteria</taxon>
        <taxon>Bacillati</taxon>
        <taxon>Cyanobacteriota</taxon>
        <taxon>Cyanophyceae</taxon>
        <taxon>Coleofasciculales</taxon>
        <taxon>Coleofasciculaceae</taxon>
        <taxon>Limnofasciculus</taxon>
        <taxon>Limnofasciculus baicalensis</taxon>
    </lineage>
</organism>
<dbReference type="AlphaFoldDB" id="A0AAE3GW88"/>
<keyword evidence="3" id="KW-1185">Reference proteome</keyword>